<evidence type="ECO:0000256" key="1">
    <source>
        <dbReference type="SAM" id="MobiDB-lite"/>
    </source>
</evidence>
<protein>
    <submittedName>
        <fullName evidence="2">Uncharacterized protein</fullName>
    </submittedName>
</protein>
<feature type="compositionally biased region" description="Basic and acidic residues" evidence="1">
    <location>
        <begin position="13"/>
        <end position="24"/>
    </location>
</feature>
<dbReference type="InParanoid" id="A0A2J6TW34"/>
<organism evidence="2 3">
    <name type="scientific">Hyaloscypha bicolor E</name>
    <dbReference type="NCBI Taxonomy" id="1095630"/>
    <lineage>
        <taxon>Eukaryota</taxon>
        <taxon>Fungi</taxon>
        <taxon>Dikarya</taxon>
        <taxon>Ascomycota</taxon>
        <taxon>Pezizomycotina</taxon>
        <taxon>Leotiomycetes</taxon>
        <taxon>Helotiales</taxon>
        <taxon>Hyaloscyphaceae</taxon>
        <taxon>Hyaloscypha</taxon>
        <taxon>Hyaloscypha bicolor</taxon>
    </lineage>
</organism>
<reference evidence="2 3" key="1">
    <citation type="submission" date="2016-04" db="EMBL/GenBank/DDBJ databases">
        <title>A degradative enzymes factory behind the ericoid mycorrhizal symbiosis.</title>
        <authorList>
            <consortium name="DOE Joint Genome Institute"/>
            <person name="Martino E."/>
            <person name="Morin E."/>
            <person name="Grelet G."/>
            <person name="Kuo A."/>
            <person name="Kohler A."/>
            <person name="Daghino S."/>
            <person name="Barry K."/>
            <person name="Choi C."/>
            <person name="Cichocki N."/>
            <person name="Clum A."/>
            <person name="Copeland A."/>
            <person name="Hainaut M."/>
            <person name="Haridas S."/>
            <person name="Labutti K."/>
            <person name="Lindquist E."/>
            <person name="Lipzen A."/>
            <person name="Khouja H.-R."/>
            <person name="Murat C."/>
            <person name="Ohm R."/>
            <person name="Olson A."/>
            <person name="Spatafora J."/>
            <person name="Veneault-Fourrey C."/>
            <person name="Henrissat B."/>
            <person name="Grigoriev I."/>
            <person name="Martin F."/>
            <person name="Perotto S."/>
        </authorList>
    </citation>
    <scope>NUCLEOTIDE SEQUENCE [LARGE SCALE GENOMIC DNA]</scope>
    <source>
        <strain evidence="2 3">E</strain>
    </source>
</reference>
<keyword evidence="3" id="KW-1185">Reference proteome</keyword>
<dbReference type="EMBL" id="KZ613740">
    <property type="protein sequence ID" value="PMD67230.1"/>
    <property type="molecule type" value="Genomic_DNA"/>
</dbReference>
<proteinExistence type="predicted"/>
<name>A0A2J6TW34_9HELO</name>
<dbReference type="RefSeq" id="XP_024744134.1">
    <property type="nucleotide sequence ID" value="XM_024888856.1"/>
</dbReference>
<dbReference type="AlphaFoldDB" id="A0A2J6TW34"/>
<dbReference type="Proteomes" id="UP000235371">
    <property type="component" value="Unassembled WGS sequence"/>
</dbReference>
<accession>A0A2J6TW34</accession>
<gene>
    <name evidence="2" type="ORF">K444DRAFT_9964</name>
</gene>
<dbReference type="GeneID" id="36596932"/>
<feature type="region of interest" description="Disordered" evidence="1">
    <location>
        <begin position="282"/>
        <end position="400"/>
    </location>
</feature>
<feature type="compositionally biased region" description="Polar residues" evidence="1">
    <location>
        <begin position="172"/>
        <end position="206"/>
    </location>
</feature>
<feature type="compositionally biased region" description="Polar residues" evidence="1">
    <location>
        <begin position="282"/>
        <end position="370"/>
    </location>
</feature>
<feature type="compositionally biased region" description="Polar residues" evidence="1">
    <location>
        <begin position="223"/>
        <end position="242"/>
    </location>
</feature>
<feature type="region of interest" description="Disordered" evidence="1">
    <location>
        <begin position="146"/>
        <end position="248"/>
    </location>
</feature>
<evidence type="ECO:0000313" key="3">
    <source>
        <dbReference type="Proteomes" id="UP000235371"/>
    </source>
</evidence>
<dbReference type="STRING" id="1095630.A0A2J6TW34"/>
<feature type="region of interest" description="Disordered" evidence="1">
    <location>
        <begin position="1"/>
        <end position="32"/>
    </location>
</feature>
<evidence type="ECO:0000313" key="2">
    <source>
        <dbReference type="EMBL" id="PMD67230.1"/>
    </source>
</evidence>
<dbReference type="OrthoDB" id="5397087at2759"/>
<sequence>MPPTRTLPPAKAVKTERTHEENQERAYIAASRRSDRSLEARVESARRASEIHKRRTGRSLRVTEQDVINEEMYEEEDDDLPMQYRRLTAHLQTGNADFNRRLSAYLTNHVAMRSALEQSISNSYAQQYPNSPQFANQHSMFPSPMLAHQGQQQMMQPPQSPPMYRQAPYPSSRPQQQVFQPTPHQRSASIATPQELSNSAHSSVIKNDSRRKSMPVVPAPTGSPVQTRTPVSASSTTPQQKPSFPEGSFFQQYNPVSYGMSSFNNNFSPFSTALPAESQGLLGSTMNMNDPLTQMMMQGSTTLPGKSYDFSNQSLPQTTSIGKQQPYPSLDGLNSTLAPASSQEPPQRHQGYNNSQDCFNEAPNDSSSGITPLGTPGGTNDWQNYINADAWDLPSSQTSQ</sequence>